<protein>
    <submittedName>
        <fullName evidence="1">Uncharacterized protein</fullName>
    </submittedName>
</protein>
<evidence type="ECO:0000313" key="1">
    <source>
        <dbReference type="EMBL" id="KAI9456583.1"/>
    </source>
</evidence>
<keyword evidence="2" id="KW-1185">Reference proteome</keyword>
<reference evidence="1" key="1">
    <citation type="submission" date="2021-03" db="EMBL/GenBank/DDBJ databases">
        <title>Evolutionary priming and transition to the ectomycorrhizal habit in an iconic lineage of mushroom-forming fungi: is preadaptation a requirement?</title>
        <authorList>
            <consortium name="DOE Joint Genome Institute"/>
            <person name="Looney B.P."/>
            <person name="Miyauchi S."/>
            <person name="Morin E."/>
            <person name="Drula E."/>
            <person name="Courty P.E."/>
            <person name="Chicoki N."/>
            <person name="Fauchery L."/>
            <person name="Kohler A."/>
            <person name="Kuo A."/>
            <person name="LaButti K."/>
            <person name="Pangilinan J."/>
            <person name="Lipzen A."/>
            <person name="Riley R."/>
            <person name="Andreopoulos W."/>
            <person name="He G."/>
            <person name="Johnson J."/>
            <person name="Barry K.W."/>
            <person name="Grigoriev I.V."/>
            <person name="Nagy L."/>
            <person name="Hibbett D."/>
            <person name="Henrissat B."/>
            <person name="Matheny P.B."/>
            <person name="Labbe J."/>
            <person name="Martin A.F."/>
        </authorList>
    </citation>
    <scope>NUCLEOTIDE SEQUENCE</scope>
    <source>
        <strain evidence="1">BPL698</strain>
    </source>
</reference>
<accession>A0ACC0U1K9</accession>
<organism evidence="1 2">
    <name type="scientific">Russula earlei</name>
    <dbReference type="NCBI Taxonomy" id="71964"/>
    <lineage>
        <taxon>Eukaryota</taxon>
        <taxon>Fungi</taxon>
        <taxon>Dikarya</taxon>
        <taxon>Basidiomycota</taxon>
        <taxon>Agaricomycotina</taxon>
        <taxon>Agaricomycetes</taxon>
        <taxon>Russulales</taxon>
        <taxon>Russulaceae</taxon>
        <taxon>Russula</taxon>
    </lineage>
</organism>
<dbReference type="EMBL" id="JAGFNK010000234">
    <property type="protein sequence ID" value="KAI9456583.1"/>
    <property type="molecule type" value="Genomic_DNA"/>
</dbReference>
<comment type="caution">
    <text evidence="1">The sequence shown here is derived from an EMBL/GenBank/DDBJ whole genome shotgun (WGS) entry which is preliminary data.</text>
</comment>
<gene>
    <name evidence="1" type="ORF">F5148DRAFT_1323693</name>
</gene>
<proteinExistence type="predicted"/>
<sequence length="277" mass="31593">MFSIPVPITFRLRLGSPSCRPWTDLNPFALDTHTHPPDPESRRPPPHTRLVLPALTELGFEGFHDYLEDLLAQIEVPLLKKLFITFFKPRNFVVPQLHQLINHTESFKACDRATVIISFRTIEFAMLKETNESPELSLQIVCSESPGHQFSSLAQLCSPSLLLPSTLVQLHIRDIDLSDPRYYRNGEATQCLEFLNLFIAVKDLCLIKHVGRHICQVLEELAEERGTEVLPALQNIFLHRLRSLESAPKFIKRFIAARQLSGQPVAVYPWRLASAEL</sequence>
<evidence type="ECO:0000313" key="2">
    <source>
        <dbReference type="Proteomes" id="UP001207468"/>
    </source>
</evidence>
<name>A0ACC0U1K9_9AGAM</name>
<dbReference type="Proteomes" id="UP001207468">
    <property type="component" value="Unassembled WGS sequence"/>
</dbReference>